<dbReference type="OrthoDB" id="1410009at2759"/>
<keyword evidence="4" id="KW-0747">Spliceosome</keyword>
<dbReference type="GO" id="GO:0005681">
    <property type="term" value="C:spliceosomal complex"/>
    <property type="evidence" value="ECO:0007669"/>
    <property type="project" value="UniProtKB-KW"/>
</dbReference>
<feature type="domain" description="HTH myb-type" evidence="13">
    <location>
        <begin position="57"/>
        <end position="106"/>
    </location>
</feature>
<feature type="domain" description="Myb-like" evidence="12">
    <location>
        <begin position="1"/>
        <end position="52"/>
    </location>
</feature>
<dbReference type="InterPro" id="IPR017930">
    <property type="entry name" value="Myb_dom"/>
</dbReference>
<protein>
    <recommendedName>
        <fullName evidence="16">Pre-mRNA-splicing factor cef1</fullName>
    </recommendedName>
</protein>
<dbReference type="AlphaFoldDB" id="A0A9W9N7X4"/>
<comment type="caution">
    <text evidence="14">The sequence shown here is derived from an EMBL/GenBank/DDBJ whole genome shotgun (WGS) entry which is preliminary data.</text>
</comment>
<dbReference type="Proteomes" id="UP001150941">
    <property type="component" value="Unassembled WGS sequence"/>
</dbReference>
<evidence type="ECO:0000256" key="8">
    <source>
        <dbReference type="ARBA" id="ARBA00023242"/>
    </source>
</evidence>
<name>A0A9W9N7X4_9EURO</name>
<feature type="coiled-coil region" evidence="10">
    <location>
        <begin position="754"/>
        <end position="785"/>
    </location>
</feature>
<reference evidence="14" key="1">
    <citation type="submission" date="2022-11" db="EMBL/GenBank/DDBJ databases">
        <authorList>
            <person name="Petersen C."/>
        </authorList>
    </citation>
    <scope>NUCLEOTIDE SEQUENCE</scope>
    <source>
        <strain evidence="14">IBT 19713</strain>
    </source>
</reference>
<comment type="function">
    <text evidence="9">Involved in pre-mRNA splicing and cell cycle control.</text>
</comment>
<dbReference type="GO" id="GO:0000398">
    <property type="term" value="P:mRNA splicing, via spliceosome"/>
    <property type="evidence" value="ECO:0007669"/>
    <property type="project" value="InterPro"/>
</dbReference>
<dbReference type="Pfam" id="PF13921">
    <property type="entry name" value="Myb_DNA-bind_6"/>
    <property type="match status" value="1"/>
</dbReference>
<comment type="subunit">
    <text evidence="2">Associated with the spliceosome.</text>
</comment>
<evidence type="ECO:0000256" key="9">
    <source>
        <dbReference type="ARBA" id="ARBA00055157"/>
    </source>
</evidence>
<dbReference type="SUPFAM" id="SSF46689">
    <property type="entry name" value="Homeodomain-like"/>
    <property type="match status" value="1"/>
</dbReference>
<organism evidence="14 15">
    <name type="scientific">Penicillium chermesinum</name>
    <dbReference type="NCBI Taxonomy" id="63820"/>
    <lineage>
        <taxon>Eukaryota</taxon>
        <taxon>Fungi</taxon>
        <taxon>Dikarya</taxon>
        <taxon>Ascomycota</taxon>
        <taxon>Pezizomycotina</taxon>
        <taxon>Eurotiomycetes</taxon>
        <taxon>Eurotiomycetidae</taxon>
        <taxon>Eurotiales</taxon>
        <taxon>Aspergillaceae</taxon>
        <taxon>Penicillium</taxon>
    </lineage>
</organism>
<evidence type="ECO:0000256" key="11">
    <source>
        <dbReference type="SAM" id="MobiDB-lite"/>
    </source>
</evidence>
<dbReference type="Gene3D" id="1.10.10.60">
    <property type="entry name" value="Homeodomain-like"/>
    <property type="match status" value="2"/>
</dbReference>
<dbReference type="PANTHER" id="PTHR45885">
    <property type="entry name" value="CELL DIVISION CYCLE 5-LIKE PROTEIN"/>
    <property type="match status" value="1"/>
</dbReference>
<dbReference type="InterPro" id="IPR009057">
    <property type="entry name" value="Homeodomain-like_sf"/>
</dbReference>
<evidence type="ECO:0000256" key="7">
    <source>
        <dbReference type="ARBA" id="ARBA00023187"/>
    </source>
</evidence>
<gene>
    <name evidence="14" type="ORF">N7468_010552</name>
</gene>
<evidence type="ECO:0000256" key="3">
    <source>
        <dbReference type="ARBA" id="ARBA00022664"/>
    </source>
</evidence>
<dbReference type="InterPro" id="IPR001005">
    <property type="entry name" value="SANT/Myb"/>
</dbReference>
<keyword evidence="15" id="KW-1185">Reference proteome</keyword>
<dbReference type="EMBL" id="JAPQKS010000009">
    <property type="protein sequence ID" value="KAJ5214873.1"/>
    <property type="molecule type" value="Genomic_DNA"/>
</dbReference>
<evidence type="ECO:0000256" key="2">
    <source>
        <dbReference type="ARBA" id="ARBA00011524"/>
    </source>
</evidence>
<keyword evidence="8" id="KW-0539">Nucleus</keyword>
<evidence type="ECO:0000256" key="4">
    <source>
        <dbReference type="ARBA" id="ARBA00022728"/>
    </source>
</evidence>
<dbReference type="PROSITE" id="PS51294">
    <property type="entry name" value="HTH_MYB"/>
    <property type="match status" value="2"/>
</dbReference>
<dbReference type="RefSeq" id="XP_058325370.1">
    <property type="nucleotide sequence ID" value="XM_058479847.1"/>
</dbReference>
<proteinExistence type="inferred from homology"/>
<keyword evidence="6" id="KW-0238">DNA-binding</keyword>
<dbReference type="CDD" id="cd00167">
    <property type="entry name" value="SANT"/>
    <property type="match status" value="1"/>
</dbReference>
<evidence type="ECO:0000313" key="14">
    <source>
        <dbReference type="EMBL" id="KAJ5214873.1"/>
    </source>
</evidence>
<reference evidence="14" key="2">
    <citation type="journal article" date="2023" name="IMA Fungus">
        <title>Comparative genomic study of the Penicillium genus elucidates a diverse pangenome and 15 lateral gene transfer events.</title>
        <authorList>
            <person name="Petersen C."/>
            <person name="Sorensen T."/>
            <person name="Nielsen M.R."/>
            <person name="Sondergaard T.E."/>
            <person name="Sorensen J.L."/>
            <person name="Fitzpatrick D.A."/>
            <person name="Frisvad J.C."/>
            <person name="Nielsen K.L."/>
        </authorList>
    </citation>
    <scope>NUCLEOTIDE SEQUENCE</scope>
    <source>
        <strain evidence="14">IBT 19713</strain>
    </source>
</reference>
<evidence type="ECO:0000256" key="10">
    <source>
        <dbReference type="SAM" id="Coils"/>
    </source>
</evidence>
<dbReference type="SMART" id="SM00717">
    <property type="entry name" value="SANT"/>
    <property type="match status" value="2"/>
</dbReference>
<evidence type="ECO:0008006" key="16">
    <source>
        <dbReference type="Google" id="ProtNLM"/>
    </source>
</evidence>
<feature type="domain" description="HTH myb-type" evidence="13">
    <location>
        <begin position="1"/>
        <end position="56"/>
    </location>
</feature>
<dbReference type="GeneID" id="83207151"/>
<evidence type="ECO:0000256" key="6">
    <source>
        <dbReference type="ARBA" id="ARBA00023125"/>
    </source>
</evidence>
<dbReference type="PANTHER" id="PTHR45885:SF1">
    <property type="entry name" value="CELL DIVISION CYCLE 5-LIKE PROTEIN"/>
    <property type="match status" value="1"/>
</dbReference>
<evidence type="ECO:0000259" key="12">
    <source>
        <dbReference type="PROSITE" id="PS50090"/>
    </source>
</evidence>
<dbReference type="GO" id="GO:0000974">
    <property type="term" value="C:Prp19 complex"/>
    <property type="evidence" value="ECO:0007669"/>
    <property type="project" value="InterPro"/>
</dbReference>
<dbReference type="InterPro" id="IPR021786">
    <property type="entry name" value="Cdc5p/Cef1_C"/>
</dbReference>
<keyword evidence="5" id="KW-0677">Repeat</keyword>
<feature type="domain" description="Myb-like" evidence="12">
    <location>
        <begin position="53"/>
        <end position="102"/>
    </location>
</feature>
<feature type="region of interest" description="Disordered" evidence="11">
    <location>
        <begin position="386"/>
        <end position="408"/>
    </location>
</feature>
<keyword evidence="10" id="KW-0175">Coiled coil</keyword>
<dbReference type="PROSITE" id="PS50090">
    <property type="entry name" value="MYB_LIKE"/>
    <property type="match status" value="2"/>
</dbReference>
<feature type="compositionally biased region" description="Basic and acidic residues" evidence="11">
    <location>
        <begin position="247"/>
        <end position="256"/>
    </location>
</feature>
<dbReference type="Pfam" id="PF11831">
    <property type="entry name" value="Myb_Cef"/>
    <property type="match status" value="1"/>
</dbReference>
<sequence length="796" mass="88749">MPVVKGGVWTNIEDEVLRAAVSKYGLNQWARVSSLLARKTPKQCKARWIEWLDPGIRKVEWSREEDEKLLHLAKLMPTQWRTIAPIVGRTATQCLERYQKLLDEAEARENDELGLGGPEGGETAAPSADDVRRLRPGELDPDPESKPARPDTIDLDEDEKEMLSEARARLANTQGKKAKRKARERQLEESRRMAVLQKRRELKNAGINVKVVTRKPGQMDYNADIPFEKPAAPGFYDTTEEQALNERQREAFDPRKHQLANKRKGDQDDDADRKKQKNDKNSNSAAFAAAARAGQMQKIREAEQSSKRRSLVLPAPQVGESEMEDIIKMGMAGEKASRMSADEEGTRGLIGNYGAIVGGTPIRTPRAAPEEDRVANEIKNIRALTETQSSLLGGENTPLHEGGSSTGFDGIAPRKQEIFTPNPMATPFRQANGIGATPMHGGIGPGATPLRTPRDHLALNRDGPGGQLIGSTPRDIQMHEKFQRQQIRSKLSLLPKPKESEWELEELPSETAEPTAAVEYSAEDAAERDRRAQEAQKRAAEAEFKRQSQVYQRGLPRCAVLDIDALIERAARITDPIEGLIARETAALIAYDAKKHPVANAKVEGKAPKLSRLDDQYLDAARAAIAAEMSSEAAQQEHSQWQEKFEEVSLSTQAKCLPGLDNYDDEEDEQDPFKEEQRMIGAFDNVQSSLISIAERNNKLEKSLDKLCRGYQMRAKTLRTKVVEAGAALPKAQDDLDAFRSLQISEEAALSRRLEKLRDDVSSVLRREREAQEQYKVRKDELDELVAGTAAVNGWH</sequence>
<feature type="compositionally biased region" description="Basic and acidic residues" evidence="11">
    <location>
        <begin position="129"/>
        <end position="152"/>
    </location>
</feature>
<dbReference type="CDD" id="cd11659">
    <property type="entry name" value="SANT_CDC5_II"/>
    <property type="match status" value="1"/>
</dbReference>
<keyword evidence="7" id="KW-0508">mRNA splicing</keyword>
<keyword evidence="3" id="KW-0507">mRNA processing</keyword>
<evidence type="ECO:0000256" key="5">
    <source>
        <dbReference type="ARBA" id="ARBA00022737"/>
    </source>
</evidence>
<dbReference type="InterPro" id="IPR047240">
    <property type="entry name" value="SANT_CDC5L_II"/>
</dbReference>
<feature type="region of interest" description="Disordered" evidence="11">
    <location>
        <begin position="247"/>
        <end position="310"/>
    </location>
</feature>
<evidence type="ECO:0000259" key="13">
    <source>
        <dbReference type="PROSITE" id="PS51294"/>
    </source>
</evidence>
<evidence type="ECO:0000256" key="1">
    <source>
        <dbReference type="ARBA" id="ARBA00010506"/>
    </source>
</evidence>
<accession>A0A9W9N7X4</accession>
<comment type="similarity">
    <text evidence="1">Belongs to the CEF1 family.</text>
</comment>
<dbReference type="FunFam" id="1.10.10.60:FF:000021">
    <property type="entry name" value="CDC5 cell division cycle 5-like"/>
    <property type="match status" value="1"/>
</dbReference>
<dbReference type="GO" id="GO:0003677">
    <property type="term" value="F:DNA binding"/>
    <property type="evidence" value="ECO:0007669"/>
    <property type="project" value="UniProtKB-KW"/>
</dbReference>
<evidence type="ECO:0000313" key="15">
    <source>
        <dbReference type="Proteomes" id="UP001150941"/>
    </source>
</evidence>
<feature type="region of interest" description="Disordered" evidence="11">
    <location>
        <begin position="110"/>
        <end position="191"/>
    </location>
</feature>
<dbReference type="InterPro" id="IPR047242">
    <property type="entry name" value="CDC5L/Cef1"/>
</dbReference>